<name>A0A2M7W4Z7_9BACT</name>
<dbReference type="PANTHER" id="PTHR43330">
    <property type="entry name" value="METHIONINE AMINOPEPTIDASE"/>
    <property type="match status" value="1"/>
</dbReference>
<dbReference type="InterPro" id="IPR001714">
    <property type="entry name" value="Pept_M24_MAP"/>
</dbReference>
<evidence type="ECO:0000256" key="2">
    <source>
        <dbReference type="ARBA" id="ARBA00022438"/>
    </source>
</evidence>
<comment type="cofactor">
    <cofactor evidence="6">
        <name>Co(2+)</name>
        <dbReference type="ChEBI" id="CHEBI:48828"/>
    </cofactor>
    <cofactor evidence="6">
        <name>Zn(2+)</name>
        <dbReference type="ChEBI" id="CHEBI:29105"/>
    </cofactor>
    <cofactor evidence="6">
        <name>Mn(2+)</name>
        <dbReference type="ChEBI" id="CHEBI:29035"/>
    </cofactor>
    <cofactor evidence="6">
        <name>Fe(2+)</name>
        <dbReference type="ChEBI" id="CHEBI:29033"/>
    </cofactor>
    <text evidence="6">Binds 2 divalent metal cations per subunit. Has a high-affinity and a low affinity metal-binding site. The true nature of the physiological cofactor is under debate. The enzyme is active with cobalt, zinc, manganese or divalent iron ions.</text>
</comment>
<dbReference type="EMBL" id="PFQF01000015">
    <property type="protein sequence ID" value="PJA20771.1"/>
    <property type="molecule type" value="Genomic_DNA"/>
</dbReference>
<dbReference type="NCBIfam" id="TIGR00500">
    <property type="entry name" value="met_pdase_I"/>
    <property type="match status" value="1"/>
</dbReference>
<organism evidence="8 9">
    <name type="scientific">Candidatus Berkelbacteria bacterium CG_4_10_14_0_2_um_filter_35_9_33_12</name>
    <dbReference type="NCBI Taxonomy" id="1974499"/>
    <lineage>
        <taxon>Bacteria</taxon>
        <taxon>Candidatus Berkelbacteria</taxon>
    </lineage>
</organism>
<proteinExistence type="inferred from homology"/>
<comment type="similarity">
    <text evidence="6">Belongs to the peptidase M24A family.</text>
</comment>
<evidence type="ECO:0000256" key="1">
    <source>
        <dbReference type="ARBA" id="ARBA00002521"/>
    </source>
</evidence>
<dbReference type="PANTHER" id="PTHR43330:SF27">
    <property type="entry name" value="METHIONINE AMINOPEPTIDASE"/>
    <property type="match status" value="1"/>
</dbReference>
<accession>A0A2M7W4Z7</accession>
<dbReference type="GO" id="GO:0070006">
    <property type="term" value="F:metalloaminopeptidase activity"/>
    <property type="evidence" value="ECO:0007669"/>
    <property type="project" value="InterPro"/>
</dbReference>
<evidence type="ECO:0000313" key="9">
    <source>
        <dbReference type="Proteomes" id="UP000230137"/>
    </source>
</evidence>
<comment type="function">
    <text evidence="1">Removes the N-terminal methionine from nascent proteins. The N-terminal methionine is often cleaved when the second residue in the primary sequence is small and uncharged (Met-Ala-, Cys, Gly, Pro, Ser, Thr, or Val). Requires deformylation of the N(alpha)-formylated initiator methionine before it can be hydrolyzed.</text>
</comment>
<dbReference type="InterPro" id="IPR036005">
    <property type="entry name" value="Creatinase/aminopeptidase-like"/>
</dbReference>
<gene>
    <name evidence="8" type="primary">map</name>
    <name evidence="8" type="ORF">COX60_00810</name>
</gene>
<comment type="caution">
    <text evidence="8">The sequence shown here is derived from an EMBL/GenBank/DDBJ whole genome shotgun (WGS) entry which is preliminary data.</text>
</comment>
<dbReference type="GO" id="GO:0046872">
    <property type="term" value="F:metal ion binding"/>
    <property type="evidence" value="ECO:0007669"/>
    <property type="project" value="UniProtKB-KW"/>
</dbReference>
<dbReference type="GO" id="GO:0006508">
    <property type="term" value="P:proteolysis"/>
    <property type="evidence" value="ECO:0007669"/>
    <property type="project" value="UniProtKB-KW"/>
</dbReference>
<dbReference type="Pfam" id="PF00557">
    <property type="entry name" value="Peptidase_M24"/>
    <property type="match status" value="1"/>
</dbReference>
<dbReference type="GO" id="GO:0005829">
    <property type="term" value="C:cytosol"/>
    <property type="evidence" value="ECO:0007669"/>
    <property type="project" value="TreeGrafter"/>
</dbReference>
<keyword evidence="2 6" id="KW-0031">Aminopeptidase</keyword>
<keyword evidence="5" id="KW-0378">Hydrolase</keyword>
<evidence type="ECO:0000259" key="7">
    <source>
        <dbReference type="Pfam" id="PF00557"/>
    </source>
</evidence>
<dbReference type="Gene3D" id="3.90.230.10">
    <property type="entry name" value="Creatinase/methionine aminopeptidase superfamily"/>
    <property type="match status" value="1"/>
</dbReference>
<sequence>MANINTDLQAYRDLKTSGKILRNILNNLKVSVKIGTNLLEIEKIVNENITKQHAIASFKDYDGFPSSVCLSVNETIVHGIPYNYSIKSGDLVSIDLGIIYNNMFTDGAITLNFSRDIKDKILCQVTQKALSNAIKIIKPGIKTGDLGNIIAQTAESANVKVIHDLTGHGTGSAVHEKPTIYNFGIKKHGVEIKAGDILAIEPMFAFKSEKIAKNKNKWSIKTINNDKSAHFEHTVFVTQKGAEIIT</sequence>
<keyword evidence="4 6" id="KW-0479">Metal-binding</keyword>
<dbReference type="InterPro" id="IPR002467">
    <property type="entry name" value="Pept_M24A_MAP1"/>
</dbReference>
<dbReference type="InterPro" id="IPR000994">
    <property type="entry name" value="Pept_M24"/>
</dbReference>
<dbReference type="EC" id="3.4.11.18" evidence="6"/>
<evidence type="ECO:0000256" key="3">
    <source>
        <dbReference type="ARBA" id="ARBA00022670"/>
    </source>
</evidence>
<dbReference type="SUPFAM" id="SSF55920">
    <property type="entry name" value="Creatinase/aminopeptidase"/>
    <property type="match status" value="1"/>
</dbReference>
<keyword evidence="3 6" id="KW-0645">Protease</keyword>
<dbReference type="Proteomes" id="UP000230137">
    <property type="component" value="Unassembled WGS sequence"/>
</dbReference>
<evidence type="ECO:0000256" key="6">
    <source>
        <dbReference type="RuleBase" id="RU003653"/>
    </source>
</evidence>
<feature type="domain" description="Peptidase M24" evidence="7">
    <location>
        <begin position="14"/>
        <end position="239"/>
    </location>
</feature>
<protein>
    <recommendedName>
        <fullName evidence="6">Methionine aminopeptidase</fullName>
        <ecNumber evidence="6">3.4.11.18</ecNumber>
    </recommendedName>
</protein>
<evidence type="ECO:0000256" key="5">
    <source>
        <dbReference type="ARBA" id="ARBA00022801"/>
    </source>
</evidence>
<dbReference type="GO" id="GO:0004239">
    <property type="term" value="F:initiator methionyl aminopeptidase activity"/>
    <property type="evidence" value="ECO:0007669"/>
    <property type="project" value="UniProtKB-EC"/>
</dbReference>
<evidence type="ECO:0000256" key="4">
    <source>
        <dbReference type="ARBA" id="ARBA00022723"/>
    </source>
</evidence>
<evidence type="ECO:0000313" key="8">
    <source>
        <dbReference type="EMBL" id="PJA20771.1"/>
    </source>
</evidence>
<dbReference type="AlphaFoldDB" id="A0A2M7W4Z7"/>
<reference evidence="9" key="1">
    <citation type="submission" date="2017-09" db="EMBL/GenBank/DDBJ databases">
        <title>Depth-based differentiation of microbial function through sediment-hosted aquifers and enrichment of novel symbionts in the deep terrestrial subsurface.</title>
        <authorList>
            <person name="Probst A.J."/>
            <person name="Ladd B."/>
            <person name="Jarett J.K."/>
            <person name="Geller-Mcgrath D.E."/>
            <person name="Sieber C.M.K."/>
            <person name="Emerson J.B."/>
            <person name="Anantharaman K."/>
            <person name="Thomas B.C."/>
            <person name="Malmstrom R."/>
            <person name="Stieglmeier M."/>
            <person name="Klingl A."/>
            <person name="Woyke T."/>
            <person name="Ryan C.M."/>
            <person name="Banfield J.F."/>
        </authorList>
    </citation>
    <scope>NUCLEOTIDE SEQUENCE [LARGE SCALE GENOMIC DNA]</scope>
</reference>
<comment type="catalytic activity">
    <reaction evidence="6">
        <text>Release of N-terminal amino acids, preferentially methionine, from peptides and arylamides.</text>
        <dbReference type="EC" id="3.4.11.18"/>
    </reaction>
</comment>
<dbReference type="PRINTS" id="PR00599">
    <property type="entry name" value="MAPEPTIDASE"/>
</dbReference>